<dbReference type="SUPFAM" id="SSF46689">
    <property type="entry name" value="Homeodomain-like"/>
    <property type="match status" value="1"/>
</dbReference>
<proteinExistence type="predicted"/>
<dbReference type="InterPro" id="IPR001647">
    <property type="entry name" value="HTH_TetR"/>
</dbReference>
<evidence type="ECO:0000313" key="6">
    <source>
        <dbReference type="EMBL" id="RNB89790.1"/>
    </source>
</evidence>
<dbReference type="PRINTS" id="PR00455">
    <property type="entry name" value="HTHTETR"/>
</dbReference>
<feature type="domain" description="HTH tetR-type" evidence="5">
    <location>
        <begin position="1"/>
        <end position="60"/>
    </location>
</feature>
<evidence type="ECO:0000256" key="3">
    <source>
        <dbReference type="ARBA" id="ARBA00023163"/>
    </source>
</evidence>
<organism evidence="6 7">
    <name type="scientific">Brevibacillus fluminis</name>
    <dbReference type="NCBI Taxonomy" id="511487"/>
    <lineage>
        <taxon>Bacteria</taxon>
        <taxon>Bacillati</taxon>
        <taxon>Bacillota</taxon>
        <taxon>Bacilli</taxon>
        <taxon>Bacillales</taxon>
        <taxon>Paenibacillaceae</taxon>
        <taxon>Brevibacillus</taxon>
    </lineage>
</organism>
<dbReference type="PANTHER" id="PTHR47506">
    <property type="entry name" value="TRANSCRIPTIONAL REGULATORY PROTEIN"/>
    <property type="match status" value="1"/>
</dbReference>
<protein>
    <submittedName>
        <fullName evidence="6">TetR/AcrR family transcriptional regulator</fullName>
    </submittedName>
</protein>
<dbReference type="GO" id="GO:0003677">
    <property type="term" value="F:DNA binding"/>
    <property type="evidence" value="ECO:0007669"/>
    <property type="project" value="UniProtKB-UniRule"/>
</dbReference>
<feature type="DNA-binding region" description="H-T-H motif" evidence="4">
    <location>
        <begin position="23"/>
        <end position="42"/>
    </location>
</feature>
<name>A0A3M8DNV2_9BACL</name>
<dbReference type="OrthoDB" id="509229at2"/>
<keyword evidence="1" id="KW-0805">Transcription regulation</keyword>
<sequence length="189" mass="22193">MTANQIKFVALKQFVDHGFAGTSLANIGDEVGIKKQSIYSHFKSKDDLFLIVFEEAIRHEIEWMNEYFEKNMDSSLHDILYRFLEQIKERYFNDYHLSFLLRMAFYPPVHLHERVMGAFETYLQALEHVLQQQFSSTATPLAVTEKEGAISYMNLLDGLIVELIYQGVDKFFTRLDVSWKVYWRGISSN</sequence>
<evidence type="ECO:0000313" key="7">
    <source>
        <dbReference type="Proteomes" id="UP000271031"/>
    </source>
</evidence>
<evidence type="ECO:0000259" key="5">
    <source>
        <dbReference type="PROSITE" id="PS50977"/>
    </source>
</evidence>
<reference evidence="6 7" key="1">
    <citation type="submission" date="2018-10" db="EMBL/GenBank/DDBJ databases">
        <title>Phylogenomics of Brevibacillus.</title>
        <authorList>
            <person name="Dunlap C."/>
        </authorList>
    </citation>
    <scope>NUCLEOTIDE SEQUENCE [LARGE SCALE GENOMIC DNA]</scope>
    <source>
        <strain evidence="6 7">JCM 15716</strain>
    </source>
</reference>
<dbReference type="Proteomes" id="UP000271031">
    <property type="component" value="Unassembled WGS sequence"/>
</dbReference>
<gene>
    <name evidence="6" type="ORF">EDM56_11530</name>
</gene>
<keyword evidence="3" id="KW-0804">Transcription</keyword>
<dbReference type="InterPro" id="IPR009057">
    <property type="entry name" value="Homeodomain-like_sf"/>
</dbReference>
<dbReference type="Gene3D" id="1.10.357.10">
    <property type="entry name" value="Tetracycline Repressor, domain 2"/>
    <property type="match status" value="1"/>
</dbReference>
<accession>A0A3M8DNV2</accession>
<evidence type="ECO:0000256" key="2">
    <source>
        <dbReference type="ARBA" id="ARBA00023125"/>
    </source>
</evidence>
<dbReference type="PANTHER" id="PTHR47506:SF6">
    <property type="entry name" value="HTH-TYPE TRANSCRIPTIONAL REPRESSOR NEMR"/>
    <property type="match status" value="1"/>
</dbReference>
<keyword evidence="7" id="KW-1185">Reference proteome</keyword>
<dbReference type="RefSeq" id="WP_122918044.1">
    <property type="nucleotide sequence ID" value="NZ_RHHQ01000008.1"/>
</dbReference>
<dbReference type="Gene3D" id="1.10.10.60">
    <property type="entry name" value="Homeodomain-like"/>
    <property type="match status" value="1"/>
</dbReference>
<keyword evidence="2 4" id="KW-0238">DNA-binding</keyword>
<evidence type="ECO:0000256" key="4">
    <source>
        <dbReference type="PROSITE-ProRule" id="PRU00335"/>
    </source>
</evidence>
<dbReference type="Pfam" id="PF00440">
    <property type="entry name" value="TetR_N"/>
    <property type="match status" value="1"/>
</dbReference>
<evidence type="ECO:0000256" key="1">
    <source>
        <dbReference type="ARBA" id="ARBA00023015"/>
    </source>
</evidence>
<dbReference type="AlphaFoldDB" id="A0A3M8DNV2"/>
<dbReference type="PROSITE" id="PS50977">
    <property type="entry name" value="HTH_TETR_2"/>
    <property type="match status" value="1"/>
</dbReference>
<dbReference type="EMBL" id="RHHQ01000008">
    <property type="protein sequence ID" value="RNB89790.1"/>
    <property type="molecule type" value="Genomic_DNA"/>
</dbReference>
<comment type="caution">
    <text evidence="6">The sequence shown here is derived from an EMBL/GenBank/DDBJ whole genome shotgun (WGS) entry which is preliminary data.</text>
</comment>